<proteinExistence type="inferred from homology"/>
<name>A0A161HIN8_9ASCO</name>
<evidence type="ECO:0000313" key="6">
    <source>
        <dbReference type="EMBL" id="ANB12417.1"/>
    </source>
</evidence>
<dbReference type="EMBL" id="CP014501">
    <property type="protein sequence ID" value="ANB12417.1"/>
    <property type="molecule type" value="Genomic_DNA"/>
</dbReference>
<evidence type="ECO:0000256" key="1">
    <source>
        <dbReference type="ARBA" id="ARBA00008907"/>
    </source>
</evidence>
<keyword evidence="4" id="KW-0507">mRNA processing</keyword>
<dbReference type="GeneID" id="30037728"/>
<feature type="domain" description="C3H1-type" evidence="5">
    <location>
        <begin position="79"/>
        <end position="101"/>
    </location>
</feature>
<dbReference type="GO" id="GO:0031124">
    <property type="term" value="P:mRNA 3'-end processing"/>
    <property type="evidence" value="ECO:0007669"/>
    <property type="project" value="UniProtKB-UniRule"/>
</dbReference>
<dbReference type="Pfam" id="PF00642">
    <property type="entry name" value="zf-CCCH"/>
    <property type="match status" value="1"/>
</dbReference>
<comment type="subcellular location">
    <subcellularLocation>
        <location evidence="4">Nucleus</location>
    </subcellularLocation>
</comment>
<evidence type="ECO:0000256" key="2">
    <source>
        <dbReference type="ARBA" id="ARBA00022737"/>
    </source>
</evidence>
<dbReference type="OrthoDB" id="1914176at2759"/>
<dbReference type="GO" id="GO:0005829">
    <property type="term" value="C:cytosol"/>
    <property type="evidence" value="ECO:0007669"/>
    <property type="project" value="EnsemblFungi"/>
</dbReference>
<dbReference type="GO" id="GO:0005847">
    <property type="term" value="C:mRNA cleavage and polyadenylation specificity factor complex"/>
    <property type="evidence" value="ECO:0007669"/>
    <property type="project" value="EnsemblFungi"/>
</dbReference>
<evidence type="ECO:0000256" key="4">
    <source>
        <dbReference type="RuleBase" id="RU369008"/>
    </source>
</evidence>
<comment type="similarity">
    <text evidence="1 4">Belongs to the CPSF4/YTH1 family.</text>
</comment>
<keyword evidence="3 4" id="KW-0863">Zinc-finger</keyword>
<dbReference type="PANTHER" id="PTHR23102:SF24">
    <property type="entry name" value="CLEAVAGE AND POLYADENYLATION SPECIFICITY FACTOR SUBUNIT 4"/>
    <property type="match status" value="1"/>
</dbReference>
<sequence>MAELLERSSRLPPEAWLPSQRMIRSVTNRLFRNGYCTQSPDCLYLHIDPQSKIPPCPNYDRGFCRLGPECPRRHVTRVFCPKYLTGFCPEGPTCSMGHPRFVGITDDMRIAKEYDPLPSWKRQ</sequence>
<feature type="domain" description="C3H1-type" evidence="5">
    <location>
        <begin position="50"/>
        <end position="77"/>
    </location>
</feature>
<dbReference type="SMART" id="SM00356">
    <property type="entry name" value="ZnF_C3H1"/>
    <property type="match status" value="3"/>
</dbReference>
<accession>A0A161HIN8</accession>
<dbReference type="PANTHER" id="PTHR23102">
    <property type="entry name" value="CLEAVAGE AND POLYADENYLATION SPECIFICITY FACTOR SUBUNIT 4-RELATED"/>
    <property type="match status" value="1"/>
</dbReference>
<feature type="zinc finger region" description="C3H1-type" evidence="3">
    <location>
        <begin position="79"/>
        <end position="101"/>
    </location>
</feature>
<comment type="function">
    <text evidence="4">Component of the cleavage factor I (CF I) involved in pre-mRNA 3'-end processing.</text>
</comment>
<feature type="zinc finger region" description="C3H1-type" evidence="3">
    <location>
        <begin position="50"/>
        <end position="77"/>
    </location>
</feature>
<dbReference type="InterPro" id="IPR045348">
    <property type="entry name" value="CPSF4/Yth1"/>
</dbReference>
<dbReference type="InterPro" id="IPR000571">
    <property type="entry name" value="Znf_CCCH"/>
</dbReference>
<dbReference type="GO" id="GO:0003723">
    <property type="term" value="F:RNA binding"/>
    <property type="evidence" value="ECO:0007669"/>
    <property type="project" value="UniProtKB-UniRule"/>
</dbReference>
<organism evidence="6 7">
    <name type="scientific">Sugiyamaella lignohabitans</name>
    <dbReference type="NCBI Taxonomy" id="796027"/>
    <lineage>
        <taxon>Eukaryota</taxon>
        <taxon>Fungi</taxon>
        <taxon>Dikarya</taxon>
        <taxon>Ascomycota</taxon>
        <taxon>Saccharomycotina</taxon>
        <taxon>Dipodascomycetes</taxon>
        <taxon>Dipodascales</taxon>
        <taxon>Trichomonascaceae</taxon>
        <taxon>Sugiyamaella</taxon>
    </lineage>
</organism>
<keyword evidence="4" id="KW-0539">Nucleus</keyword>
<keyword evidence="3 4" id="KW-0479">Metal-binding</keyword>
<evidence type="ECO:0000256" key="3">
    <source>
        <dbReference type="PROSITE-ProRule" id="PRU00723"/>
    </source>
</evidence>
<keyword evidence="2 4" id="KW-0677">Repeat</keyword>
<dbReference type="AlphaFoldDB" id="A0A161HIN8"/>
<protein>
    <recommendedName>
        <fullName evidence="4">mRNA 3'-end-processing protein</fullName>
    </recommendedName>
</protein>
<reference evidence="6 7" key="1">
    <citation type="submission" date="2016-02" db="EMBL/GenBank/DDBJ databases">
        <title>Complete genome sequence and transcriptome regulation of the pentose utilising yeast Sugiyamaella lignohabitans.</title>
        <authorList>
            <person name="Bellasio M."/>
            <person name="Peymann A."/>
            <person name="Valli M."/>
            <person name="Sipitzky M."/>
            <person name="Graf A."/>
            <person name="Sauer M."/>
            <person name="Marx H."/>
            <person name="Mattanovich D."/>
        </authorList>
    </citation>
    <scope>NUCLEOTIDE SEQUENCE [LARGE SCALE GENOMIC DNA]</scope>
    <source>
        <strain evidence="6 7">CBS 10342</strain>
    </source>
</reference>
<dbReference type="GO" id="GO:0008270">
    <property type="term" value="F:zinc ion binding"/>
    <property type="evidence" value="ECO:0007669"/>
    <property type="project" value="UniProtKB-KW"/>
</dbReference>
<evidence type="ECO:0000313" key="7">
    <source>
        <dbReference type="Proteomes" id="UP000189580"/>
    </source>
</evidence>
<dbReference type="KEGG" id="slb:AWJ20_670"/>
<dbReference type="Gene3D" id="4.10.1000.10">
    <property type="entry name" value="Zinc finger, CCCH-type"/>
    <property type="match status" value="1"/>
</dbReference>
<dbReference type="PROSITE" id="PS50103">
    <property type="entry name" value="ZF_C3H1"/>
    <property type="match status" value="2"/>
</dbReference>
<dbReference type="Proteomes" id="UP000189580">
    <property type="component" value="Chromosome a"/>
</dbReference>
<gene>
    <name evidence="6" type="primary">YTH1</name>
    <name evidence="6" type="ORF">AWJ20_670</name>
</gene>
<keyword evidence="7" id="KW-1185">Reference proteome</keyword>
<keyword evidence="4" id="KW-0694">RNA-binding</keyword>
<evidence type="ECO:0000259" key="5">
    <source>
        <dbReference type="PROSITE" id="PS50103"/>
    </source>
</evidence>
<keyword evidence="3 4" id="KW-0862">Zinc</keyword>
<dbReference type="RefSeq" id="XP_018734894.1">
    <property type="nucleotide sequence ID" value="XM_018882624.1"/>
</dbReference>